<comment type="caution">
    <text evidence="2">The sequence shown here is derived from an EMBL/GenBank/DDBJ whole genome shotgun (WGS) entry which is preliminary data.</text>
</comment>
<feature type="transmembrane region" description="Helical" evidence="1">
    <location>
        <begin position="15"/>
        <end position="35"/>
    </location>
</feature>
<evidence type="ECO:0000313" key="2">
    <source>
        <dbReference type="EMBL" id="KYH33711.1"/>
    </source>
</evidence>
<reference evidence="2 3" key="1">
    <citation type="submission" date="2016-02" db="EMBL/GenBank/DDBJ databases">
        <title>Genome sequence of Moorella mulderi DSM 14980.</title>
        <authorList>
            <person name="Poehlein A."/>
            <person name="Daniel R."/>
        </authorList>
    </citation>
    <scope>NUCLEOTIDE SEQUENCE [LARGE SCALE GENOMIC DNA]</scope>
    <source>
        <strain evidence="2 3">DSM 14980</strain>
    </source>
</reference>
<gene>
    <name evidence="2" type="ORF">MOMUL_04170</name>
</gene>
<dbReference type="AlphaFoldDB" id="A0A151B1C5"/>
<name>A0A151B1C5_9FIRM</name>
<dbReference type="EMBL" id="LTBC01000001">
    <property type="protein sequence ID" value="KYH33711.1"/>
    <property type="molecule type" value="Genomic_DNA"/>
</dbReference>
<protein>
    <submittedName>
        <fullName evidence="2">Uncharacterized protein</fullName>
    </submittedName>
</protein>
<evidence type="ECO:0000313" key="3">
    <source>
        <dbReference type="Proteomes" id="UP000075670"/>
    </source>
</evidence>
<dbReference type="Proteomes" id="UP000075670">
    <property type="component" value="Unassembled WGS sequence"/>
</dbReference>
<keyword evidence="1" id="KW-1133">Transmembrane helix</keyword>
<keyword evidence="3" id="KW-1185">Reference proteome</keyword>
<organism evidence="2 3">
    <name type="scientific">Moorella mulderi DSM 14980</name>
    <dbReference type="NCBI Taxonomy" id="1122241"/>
    <lineage>
        <taxon>Bacteria</taxon>
        <taxon>Bacillati</taxon>
        <taxon>Bacillota</taxon>
        <taxon>Clostridia</taxon>
        <taxon>Neomoorellales</taxon>
        <taxon>Neomoorellaceae</taxon>
        <taxon>Neomoorella</taxon>
    </lineage>
</organism>
<keyword evidence="1" id="KW-0812">Transmembrane</keyword>
<proteinExistence type="predicted"/>
<keyword evidence="1" id="KW-0472">Membrane</keyword>
<accession>A0A151B1C5</accession>
<sequence>MAEVQIQPEAQVRDIFADGGLVFLFLFLLIALFIFV</sequence>
<evidence type="ECO:0000256" key="1">
    <source>
        <dbReference type="SAM" id="Phobius"/>
    </source>
</evidence>
<dbReference type="PATRIC" id="fig|1122241.3.peg.447"/>